<keyword evidence="5" id="KW-1015">Disulfide bond</keyword>
<dbReference type="Gene3D" id="3.40.30.10">
    <property type="entry name" value="Glutaredoxin"/>
    <property type="match status" value="1"/>
</dbReference>
<evidence type="ECO:0000313" key="10">
    <source>
        <dbReference type="EMBL" id="MDH6196564.1"/>
    </source>
</evidence>
<dbReference type="InterPro" id="IPR036249">
    <property type="entry name" value="Thioredoxin-like_sf"/>
</dbReference>
<dbReference type="PIRSF" id="PIRSF000077">
    <property type="entry name" value="Thioredoxin"/>
    <property type="match status" value="1"/>
</dbReference>
<proteinExistence type="inferred from homology"/>
<comment type="function">
    <text evidence="1">Participates in various redox reactions through the reversible oxidation of its active center dithiol to a disulfide and catalyzes dithiol-disulfide exchange reactions.</text>
</comment>
<keyword evidence="4" id="KW-0249">Electron transport</keyword>
<gene>
    <name evidence="10" type="ORF">M2272_003207</name>
</gene>
<dbReference type="InterPro" id="IPR013766">
    <property type="entry name" value="Thioredoxin_domain"/>
</dbReference>
<keyword evidence="3" id="KW-0813">Transport</keyword>
<accession>A0ABT6L0T9</accession>
<dbReference type="EMBL" id="JARXVE010000004">
    <property type="protein sequence ID" value="MDH6196564.1"/>
    <property type="molecule type" value="Genomic_DNA"/>
</dbReference>
<protein>
    <recommendedName>
        <fullName evidence="7 8">Thioredoxin</fullName>
    </recommendedName>
</protein>
<organism evidence="10 11">
    <name type="scientific">Mycolicibacterium frederiksbergense</name>
    <dbReference type="NCBI Taxonomy" id="117567"/>
    <lineage>
        <taxon>Bacteria</taxon>
        <taxon>Bacillati</taxon>
        <taxon>Actinomycetota</taxon>
        <taxon>Actinomycetes</taxon>
        <taxon>Mycobacteriales</taxon>
        <taxon>Mycobacteriaceae</taxon>
        <taxon>Mycolicibacterium</taxon>
    </lineage>
</organism>
<dbReference type="SUPFAM" id="SSF52833">
    <property type="entry name" value="Thioredoxin-like"/>
    <property type="match status" value="1"/>
</dbReference>
<dbReference type="PRINTS" id="PR00421">
    <property type="entry name" value="THIOREDOXIN"/>
</dbReference>
<evidence type="ECO:0000256" key="4">
    <source>
        <dbReference type="ARBA" id="ARBA00022982"/>
    </source>
</evidence>
<dbReference type="CDD" id="cd02947">
    <property type="entry name" value="TRX_family"/>
    <property type="match status" value="1"/>
</dbReference>
<dbReference type="InterPro" id="IPR017937">
    <property type="entry name" value="Thioredoxin_CS"/>
</dbReference>
<evidence type="ECO:0000259" key="9">
    <source>
        <dbReference type="PROSITE" id="PS51352"/>
    </source>
</evidence>
<sequence>MPTTPVTDATFAATVSAAQKPVLVNFWAPWCGPCRAFAPTLEAVSDSHADDVNIIKINIDENPEAAHRFQVMAVPTTVLLVDGAEAGRFTGAVARSSLLRFIAQKGAPH</sequence>
<dbReference type="InterPro" id="IPR005746">
    <property type="entry name" value="Thioredoxin"/>
</dbReference>
<dbReference type="Pfam" id="PF00085">
    <property type="entry name" value="Thioredoxin"/>
    <property type="match status" value="1"/>
</dbReference>
<evidence type="ECO:0000313" key="11">
    <source>
        <dbReference type="Proteomes" id="UP001160130"/>
    </source>
</evidence>
<evidence type="ECO:0000256" key="2">
    <source>
        <dbReference type="ARBA" id="ARBA00008987"/>
    </source>
</evidence>
<dbReference type="PANTHER" id="PTHR45663">
    <property type="entry name" value="GEO12009P1"/>
    <property type="match status" value="1"/>
</dbReference>
<evidence type="ECO:0000256" key="1">
    <source>
        <dbReference type="ARBA" id="ARBA00003318"/>
    </source>
</evidence>
<dbReference type="PROSITE" id="PS00194">
    <property type="entry name" value="THIOREDOXIN_1"/>
    <property type="match status" value="1"/>
</dbReference>
<evidence type="ECO:0000256" key="6">
    <source>
        <dbReference type="ARBA" id="ARBA00023284"/>
    </source>
</evidence>
<comment type="caution">
    <text evidence="10">The sequence shown here is derived from an EMBL/GenBank/DDBJ whole genome shotgun (WGS) entry which is preliminary data.</text>
</comment>
<reference evidence="10 11" key="1">
    <citation type="submission" date="2023-04" db="EMBL/GenBank/DDBJ databases">
        <title>Forest soil microbial communities from Buena Vista Peninsula, Colon Province, Panama.</title>
        <authorList>
            <person name="Bouskill N."/>
        </authorList>
    </citation>
    <scope>NUCLEOTIDE SEQUENCE [LARGE SCALE GENOMIC DNA]</scope>
    <source>
        <strain evidence="10 11">AC80</strain>
    </source>
</reference>
<keyword evidence="11" id="KW-1185">Reference proteome</keyword>
<dbReference type="PROSITE" id="PS51352">
    <property type="entry name" value="THIOREDOXIN_2"/>
    <property type="match status" value="1"/>
</dbReference>
<dbReference type="Proteomes" id="UP001160130">
    <property type="component" value="Unassembled WGS sequence"/>
</dbReference>
<comment type="similarity">
    <text evidence="2 8">Belongs to the thioredoxin family.</text>
</comment>
<dbReference type="NCBIfam" id="TIGR01068">
    <property type="entry name" value="thioredoxin"/>
    <property type="match status" value="1"/>
</dbReference>
<keyword evidence="6" id="KW-0676">Redox-active center</keyword>
<name>A0ABT6L0T9_9MYCO</name>
<dbReference type="RefSeq" id="WP_280833162.1">
    <property type="nucleotide sequence ID" value="NZ_JARXVE010000004.1"/>
</dbReference>
<feature type="domain" description="Thioredoxin" evidence="9">
    <location>
        <begin position="1"/>
        <end position="107"/>
    </location>
</feature>
<evidence type="ECO:0000256" key="3">
    <source>
        <dbReference type="ARBA" id="ARBA00022448"/>
    </source>
</evidence>
<evidence type="ECO:0000256" key="5">
    <source>
        <dbReference type="ARBA" id="ARBA00023157"/>
    </source>
</evidence>
<evidence type="ECO:0000256" key="7">
    <source>
        <dbReference type="NCBIfam" id="TIGR01068"/>
    </source>
</evidence>
<evidence type="ECO:0000256" key="8">
    <source>
        <dbReference type="PIRNR" id="PIRNR000077"/>
    </source>
</evidence>
<dbReference type="PANTHER" id="PTHR45663:SF11">
    <property type="entry name" value="GEO12009P1"/>
    <property type="match status" value="1"/>
</dbReference>